<organism evidence="8 9">
    <name type="scientific">Caerostris darwini</name>
    <dbReference type="NCBI Taxonomy" id="1538125"/>
    <lineage>
        <taxon>Eukaryota</taxon>
        <taxon>Metazoa</taxon>
        <taxon>Ecdysozoa</taxon>
        <taxon>Arthropoda</taxon>
        <taxon>Chelicerata</taxon>
        <taxon>Arachnida</taxon>
        <taxon>Araneae</taxon>
        <taxon>Araneomorphae</taxon>
        <taxon>Entelegynae</taxon>
        <taxon>Araneoidea</taxon>
        <taxon>Araneidae</taxon>
        <taxon>Caerostris</taxon>
    </lineage>
</organism>
<dbReference type="Proteomes" id="UP001054837">
    <property type="component" value="Unassembled WGS sequence"/>
</dbReference>
<dbReference type="SUPFAM" id="SSF53335">
    <property type="entry name" value="S-adenosyl-L-methionine-dependent methyltransferases"/>
    <property type="match status" value="1"/>
</dbReference>
<accession>A0AAV4TXC1</accession>
<evidence type="ECO:0000256" key="2">
    <source>
        <dbReference type="ARBA" id="ARBA00005369"/>
    </source>
</evidence>
<keyword evidence="4" id="KW-0963">Cytoplasm</keyword>
<dbReference type="EC" id="2.1.1.77" evidence="3"/>
<evidence type="ECO:0000313" key="8">
    <source>
        <dbReference type="EMBL" id="GIY50809.1"/>
    </source>
</evidence>
<comment type="subcellular location">
    <subcellularLocation>
        <location evidence="1">Cytoplasm</location>
    </subcellularLocation>
</comment>
<comment type="similarity">
    <text evidence="2">Belongs to the methyltransferase superfamily. L-isoaspartyl/D-aspartyl protein methyltransferase family.</text>
</comment>
<name>A0AAV4TXC1_9ARAC</name>
<dbReference type="PROSITE" id="PS01279">
    <property type="entry name" value="PCMT"/>
    <property type="match status" value="1"/>
</dbReference>
<dbReference type="AlphaFoldDB" id="A0AAV4TXC1"/>
<proteinExistence type="inferred from homology"/>
<evidence type="ECO:0000256" key="1">
    <source>
        <dbReference type="ARBA" id="ARBA00004496"/>
    </source>
</evidence>
<evidence type="ECO:0000256" key="7">
    <source>
        <dbReference type="ARBA" id="ARBA00022691"/>
    </source>
</evidence>
<dbReference type="InterPro" id="IPR000682">
    <property type="entry name" value="PCMT"/>
</dbReference>
<reference evidence="8 9" key="1">
    <citation type="submission" date="2021-06" db="EMBL/GenBank/DDBJ databases">
        <title>Caerostris darwini draft genome.</title>
        <authorList>
            <person name="Kono N."/>
            <person name="Arakawa K."/>
        </authorList>
    </citation>
    <scope>NUCLEOTIDE SEQUENCE [LARGE SCALE GENOMIC DNA]</scope>
</reference>
<dbReference type="PANTHER" id="PTHR11579">
    <property type="entry name" value="PROTEIN-L-ISOASPARTATE O-METHYLTRANSFERASE"/>
    <property type="match status" value="1"/>
</dbReference>
<protein>
    <recommendedName>
        <fullName evidence="3">protein-L-isoaspartate(D-aspartate) O-methyltransferase</fullName>
        <ecNumber evidence="3">2.1.1.77</ecNumber>
    </recommendedName>
</protein>
<feature type="non-terminal residue" evidence="8">
    <location>
        <position position="1"/>
    </location>
</feature>
<evidence type="ECO:0000313" key="9">
    <source>
        <dbReference type="Proteomes" id="UP001054837"/>
    </source>
</evidence>
<keyword evidence="5" id="KW-0489">Methyltransferase</keyword>
<dbReference type="Gene3D" id="3.40.50.150">
    <property type="entry name" value="Vaccinia Virus protein VP39"/>
    <property type="match status" value="1"/>
</dbReference>
<dbReference type="Pfam" id="PF01135">
    <property type="entry name" value="PCMT"/>
    <property type="match status" value="1"/>
</dbReference>
<sequence>VGESGLAVGIDHIDNLVNMSIENVKRDQPGLIESGRIKLLVGDGRLGYIDNAPYDAIHVGAAAPELPQELVNQLKPGGKLIVPVGKEGHNQTLLQVEKLPDGTVRESSLMGVVYVPLTDKEAQWPGSSGLQYL</sequence>
<gene>
    <name evidence="8" type="primary">PCMT1</name>
    <name evidence="8" type="ORF">CDAR_114451</name>
</gene>
<comment type="caution">
    <text evidence="8">The sequence shown here is derived from an EMBL/GenBank/DDBJ whole genome shotgun (WGS) entry which is preliminary data.</text>
</comment>
<keyword evidence="6" id="KW-0808">Transferase</keyword>
<dbReference type="GO" id="GO:0005737">
    <property type="term" value="C:cytoplasm"/>
    <property type="evidence" value="ECO:0007669"/>
    <property type="project" value="UniProtKB-SubCell"/>
</dbReference>
<keyword evidence="7" id="KW-0949">S-adenosyl-L-methionine</keyword>
<dbReference type="GO" id="GO:0032259">
    <property type="term" value="P:methylation"/>
    <property type="evidence" value="ECO:0007669"/>
    <property type="project" value="UniProtKB-KW"/>
</dbReference>
<dbReference type="InterPro" id="IPR029063">
    <property type="entry name" value="SAM-dependent_MTases_sf"/>
</dbReference>
<keyword evidence="9" id="KW-1185">Reference proteome</keyword>
<dbReference type="GO" id="GO:0004719">
    <property type="term" value="F:protein-L-isoaspartate (D-aspartate) O-methyltransferase activity"/>
    <property type="evidence" value="ECO:0007669"/>
    <property type="project" value="UniProtKB-EC"/>
</dbReference>
<evidence type="ECO:0000256" key="4">
    <source>
        <dbReference type="ARBA" id="ARBA00022490"/>
    </source>
</evidence>
<dbReference type="PANTHER" id="PTHR11579:SF0">
    <property type="entry name" value="PROTEIN-L-ISOASPARTATE(D-ASPARTATE) O-METHYLTRANSFERASE"/>
    <property type="match status" value="1"/>
</dbReference>
<evidence type="ECO:0000256" key="3">
    <source>
        <dbReference type="ARBA" id="ARBA00011890"/>
    </source>
</evidence>
<evidence type="ECO:0000256" key="6">
    <source>
        <dbReference type="ARBA" id="ARBA00022679"/>
    </source>
</evidence>
<evidence type="ECO:0000256" key="5">
    <source>
        <dbReference type="ARBA" id="ARBA00022603"/>
    </source>
</evidence>
<dbReference type="EMBL" id="BPLQ01010449">
    <property type="protein sequence ID" value="GIY50809.1"/>
    <property type="molecule type" value="Genomic_DNA"/>
</dbReference>